<dbReference type="AlphaFoldDB" id="V6LPD7"/>
<keyword evidence="5" id="KW-0687">Ribonucleoprotein</keyword>
<name>V6LPD7_9EUKA</name>
<evidence type="ECO:0000256" key="2">
    <source>
        <dbReference type="ARBA" id="ARBA00007278"/>
    </source>
</evidence>
<dbReference type="PANTHER" id="PTHR12146:SF0">
    <property type="entry name" value="RIBOSOMAL PROTEIN S10"/>
    <property type="match status" value="1"/>
</dbReference>
<dbReference type="GO" id="GO:0003735">
    <property type="term" value="F:structural constituent of ribosome"/>
    <property type="evidence" value="ECO:0007669"/>
    <property type="project" value="TreeGrafter"/>
</dbReference>
<dbReference type="GO" id="GO:0022627">
    <property type="term" value="C:cytosolic small ribosomal subunit"/>
    <property type="evidence" value="ECO:0007669"/>
    <property type="project" value="TreeGrafter"/>
</dbReference>
<dbReference type="EMBL" id="KI546073">
    <property type="protein sequence ID" value="EST46542.1"/>
    <property type="molecule type" value="Genomic_DNA"/>
</dbReference>
<keyword evidence="3" id="KW-0963">Cytoplasm</keyword>
<evidence type="ECO:0000259" key="6">
    <source>
        <dbReference type="Pfam" id="PF03501"/>
    </source>
</evidence>
<dbReference type="InterPro" id="IPR005326">
    <property type="entry name" value="Plectin_eS10_N"/>
</dbReference>
<sequence length="121" mass="14163">MVHVPEVVKRTVYNHLFKNNGLVMKDTVRTQGVEGLVYKDAEGNDCLCRNLYVNCLMKSLKSRNYVKDTFTWQSHYFMLTKAGEDYIRYELDIDTIVRPTPCAKQIVQAPQPERTAFRKRD</sequence>
<proteinExistence type="inferred from homology"/>
<evidence type="ECO:0000313" key="7">
    <source>
        <dbReference type="EMBL" id="EST46542.1"/>
    </source>
</evidence>
<evidence type="ECO:0000256" key="5">
    <source>
        <dbReference type="ARBA" id="ARBA00023274"/>
    </source>
</evidence>
<comment type="subcellular location">
    <subcellularLocation>
        <location evidence="1">Cytoplasm</location>
    </subcellularLocation>
</comment>
<keyword evidence="9" id="KW-1185">Reference proteome</keyword>
<dbReference type="EMBL" id="AUWU02000007">
    <property type="protein sequence ID" value="KAH0571381.1"/>
    <property type="molecule type" value="Genomic_DNA"/>
</dbReference>
<evidence type="ECO:0000256" key="1">
    <source>
        <dbReference type="ARBA" id="ARBA00004496"/>
    </source>
</evidence>
<organism evidence="7">
    <name type="scientific">Spironucleus salmonicida</name>
    <dbReference type="NCBI Taxonomy" id="348837"/>
    <lineage>
        <taxon>Eukaryota</taxon>
        <taxon>Metamonada</taxon>
        <taxon>Diplomonadida</taxon>
        <taxon>Hexamitidae</taxon>
        <taxon>Hexamitinae</taxon>
        <taxon>Spironucleus</taxon>
    </lineage>
</organism>
<keyword evidence="4 7" id="KW-0689">Ribosomal protein</keyword>
<dbReference type="InterPro" id="IPR037447">
    <property type="entry name" value="Ribosomal_eS10"/>
</dbReference>
<protein>
    <submittedName>
        <fullName evidence="7">Ribosomal protein S10</fullName>
    </submittedName>
</protein>
<reference evidence="7 8" key="1">
    <citation type="journal article" date="2014" name="PLoS Genet.">
        <title>The Genome of Spironucleus salmonicida Highlights a Fish Pathogen Adapted to Fluctuating Environments.</title>
        <authorList>
            <person name="Xu F."/>
            <person name="Jerlstrom-Hultqvist J."/>
            <person name="Einarsson E."/>
            <person name="Astvaldsson A."/>
            <person name="Svard S.G."/>
            <person name="Andersson J.O."/>
        </authorList>
    </citation>
    <scope>NUCLEOTIDE SEQUENCE</scope>
    <source>
        <strain evidence="8">ATCC 50377</strain>
    </source>
</reference>
<dbReference type="InterPro" id="IPR036388">
    <property type="entry name" value="WH-like_DNA-bd_sf"/>
</dbReference>
<gene>
    <name evidence="7" type="ORF">SS50377_13347</name>
    <name evidence="8" type="ORF">SS50377_27682</name>
</gene>
<reference evidence="8" key="2">
    <citation type="submission" date="2020-12" db="EMBL/GenBank/DDBJ databases">
        <title>New Spironucleus salmonicida genome in near-complete chromosomes.</title>
        <authorList>
            <person name="Xu F."/>
            <person name="Kurt Z."/>
            <person name="Jimenez-Gonzalez A."/>
            <person name="Astvaldsson A."/>
            <person name="Andersson J.O."/>
            <person name="Svard S.G."/>
        </authorList>
    </citation>
    <scope>NUCLEOTIDE SEQUENCE</scope>
    <source>
        <strain evidence="8">ATCC 50377</strain>
    </source>
</reference>
<evidence type="ECO:0000313" key="8">
    <source>
        <dbReference type="EMBL" id="KAH0571381.1"/>
    </source>
</evidence>
<evidence type="ECO:0000313" key="9">
    <source>
        <dbReference type="Proteomes" id="UP000018208"/>
    </source>
</evidence>
<comment type="similarity">
    <text evidence="2">Belongs to the eukaryotic ribosomal protein eS10 family.</text>
</comment>
<dbReference type="Pfam" id="PF03501">
    <property type="entry name" value="S10_plectin"/>
    <property type="match status" value="1"/>
</dbReference>
<dbReference type="PANTHER" id="PTHR12146">
    <property type="entry name" value="40S RIBOSOMAL PROTEIN S10"/>
    <property type="match status" value="1"/>
</dbReference>
<dbReference type="OrthoDB" id="5211809at2759"/>
<dbReference type="VEuPathDB" id="GiardiaDB:SS50377_27682"/>
<feature type="domain" description="Plectin/eS10 N-terminal" evidence="6">
    <location>
        <begin position="5"/>
        <end position="103"/>
    </location>
</feature>
<dbReference type="Gene3D" id="1.10.10.10">
    <property type="entry name" value="Winged helix-like DNA-binding domain superfamily/Winged helix DNA-binding domain"/>
    <property type="match status" value="1"/>
</dbReference>
<evidence type="ECO:0000256" key="4">
    <source>
        <dbReference type="ARBA" id="ARBA00022980"/>
    </source>
</evidence>
<dbReference type="GO" id="GO:0003723">
    <property type="term" value="F:RNA binding"/>
    <property type="evidence" value="ECO:0007669"/>
    <property type="project" value="TreeGrafter"/>
</dbReference>
<accession>V6LPD7</accession>
<dbReference type="Proteomes" id="UP000018208">
    <property type="component" value="Unassembled WGS sequence"/>
</dbReference>
<evidence type="ECO:0000256" key="3">
    <source>
        <dbReference type="ARBA" id="ARBA00022490"/>
    </source>
</evidence>